<dbReference type="SUPFAM" id="SSF48464">
    <property type="entry name" value="ENTH/VHS domain"/>
    <property type="match status" value="1"/>
</dbReference>
<dbReference type="GeneTree" id="ENSGT00940000156940"/>
<dbReference type="Pfam" id="PF03127">
    <property type="entry name" value="GAT"/>
    <property type="match status" value="1"/>
</dbReference>
<feature type="compositionally biased region" description="Polar residues" evidence="4">
    <location>
        <begin position="529"/>
        <end position="540"/>
    </location>
</feature>
<dbReference type="InterPro" id="IPR026321">
    <property type="entry name" value="CC134"/>
</dbReference>
<dbReference type="SUPFAM" id="SSF89009">
    <property type="entry name" value="GAT-like domain"/>
    <property type="match status" value="1"/>
</dbReference>
<comment type="similarity">
    <text evidence="1">Belongs to the TOM1 family.</text>
</comment>
<dbReference type="Proteomes" id="UP000694388">
    <property type="component" value="Unplaced"/>
</dbReference>
<dbReference type="PANTHER" id="PTHR13856:SF137">
    <property type="entry name" value="GH05942P"/>
    <property type="match status" value="1"/>
</dbReference>
<dbReference type="GO" id="GO:0015031">
    <property type="term" value="P:protein transport"/>
    <property type="evidence" value="ECO:0007669"/>
    <property type="project" value="UniProtKB-KW"/>
</dbReference>
<evidence type="ECO:0000313" key="7">
    <source>
        <dbReference type="Ensembl" id="ENSEBUP00000008490.1"/>
    </source>
</evidence>
<name>A0A8C4WQM2_EPTBU</name>
<accession>A0A8C4WQM2</accession>
<keyword evidence="3" id="KW-0653">Protein transport</keyword>
<evidence type="ECO:0000259" key="5">
    <source>
        <dbReference type="PROSITE" id="PS50179"/>
    </source>
</evidence>
<feature type="domain" description="GAT" evidence="6">
    <location>
        <begin position="246"/>
        <end position="334"/>
    </location>
</feature>
<proteinExistence type="inferred from homology"/>
<evidence type="ECO:0000259" key="6">
    <source>
        <dbReference type="PROSITE" id="PS50909"/>
    </source>
</evidence>
<dbReference type="PROSITE" id="PS50179">
    <property type="entry name" value="VHS"/>
    <property type="match status" value="1"/>
</dbReference>
<dbReference type="Pfam" id="PF15002">
    <property type="entry name" value="ERK-JNK_inhib"/>
    <property type="match status" value="1"/>
</dbReference>
<protein>
    <submittedName>
        <fullName evidence="7">Target of myb1 like 2 membrane trafficking protein</fullName>
    </submittedName>
</protein>
<dbReference type="GO" id="GO:0007165">
    <property type="term" value="P:signal transduction"/>
    <property type="evidence" value="ECO:0007669"/>
    <property type="project" value="TreeGrafter"/>
</dbReference>
<dbReference type="InterPro" id="IPR002014">
    <property type="entry name" value="VHS_dom"/>
</dbReference>
<evidence type="ECO:0000313" key="8">
    <source>
        <dbReference type="Proteomes" id="UP000694388"/>
    </source>
</evidence>
<dbReference type="CDD" id="cd14233">
    <property type="entry name" value="GAT_TOM1_like"/>
    <property type="match status" value="1"/>
</dbReference>
<dbReference type="Gene3D" id="1.20.58.160">
    <property type="match status" value="1"/>
</dbReference>
<dbReference type="FunFam" id="1.25.40.90:FF:000003">
    <property type="entry name" value="TOM1-like protein 2 isoform X1"/>
    <property type="match status" value="1"/>
</dbReference>
<dbReference type="GO" id="GO:0043130">
    <property type="term" value="F:ubiquitin binding"/>
    <property type="evidence" value="ECO:0007669"/>
    <property type="project" value="InterPro"/>
</dbReference>
<dbReference type="PROSITE" id="PS50909">
    <property type="entry name" value="GAT"/>
    <property type="match status" value="1"/>
</dbReference>
<keyword evidence="8" id="KW-1185">Reference proteome</keyword>
<dbReference type="Pfam" id="PF00790">
    <property type="entry name" value="VHS"/>
    <property type="match status" value="1"/>
</dbReference>
<dbReference type="GO" id="GO:0016020">
    <property type="term" value="C:membrane"/>
    <property type="evidence" value="ECO:0007669"/>
    <property type="project" value="TreeGrafter"/>
</dbReference>
<feature type="region of interest" description="Disordered" evidence="4">
    <location>
        <begin position="519"/>
        <end position="540"/>
    </location>
</feature>
<keyword evidence="2" id="KW-0813">Transport</keyword>
<feature type="domain" description="VHS" evidence="5">
    <location>
        <begin position="47"/>
        <end position="179"/>
    </location>
</feature>
<feature type="compositionally biased region" description="Basic and acidic residues" evidence="4">
    <location>
        <begin position="519"/>
        <end position="528"/>
    </location>
</feature>
<dbReference type="GO" id="GO:0005768">
    <property type="term" value="C:endosome"/>
    <property type="evidence" value="ECO:0007669"/>
    <property type="project" value="TreeGrafter"/>
</dbReference>
<evidence type="ECO:0000256" key="4">
    <source>
        <dbReference type="SAM" id="MobiDB-lite"/>
    </source>
</evidence>
<evidence type="ECO:0000256" key="2">
    <source>
        <dbReference type="ARBA" id="ARBA00022448"/>
    </source>
</evidence>
<dbReference type="GO" id="GO:0035091">
    <property type="term" value="F:phosphatidylinositol binding"/>
    <property type="evidence" value="ECO:0007669"/>
    <property type="project" value="InterPro"/>
</dbReference>
<reference evidence="7" key="1">
    <citation type="submission" date="2025-08" db="UniProtKB">
        <authorList>
            <consortium name="Ensembl"/>
        </authorList>
    </citation>
    <scope>IDENTIFICATION</scope>
</reference>
<dbReference type="AlphaFoldDB" id="A0A8C4WQM2"/>
<evidence type="ECO:0000256" key="1">
    <source>
        <dbReference type="ARBA" id="ARBA00007708"/>
    </source>
</evidence>
<sequence>MRSATHQILRGTVVLVEVDRRGSPVMSLMDLVSNPFGSPVGQRIERATNGALKSEDWALNMEICDLIAETEDGPKDAIRALRKRLSGNKNFHEVMLALTVLETGVKNCGHRFHALVSSRDFLEGVLLRLIQPKNNPPMVVQDRVLLLIQAWADAFRSSPELTGAVHVYEDLKRKGVEFPAMVSEPLSPIHTPRRSVRAPLNNTVRVPAPMTAPQWSFLSQQNTATDTWVPTPLPNTNVGGFVPTTEQVTKLEQEIEVVRGNIRVLSEMLHELAPGQETPSDLELLQDLHGTCHAMQRRVVDLLAQLSDERLTSDLLNINDDLNNVFLRYDRFERLRTGRTGYSENHCTDEEPIHSPVAGMVSPSTMNRGDDAMIDLGPGSPSVVAGTHHQATLSSQLATLEVGESTTSGTLRSLQTYGSTPAPHLTHDAQTNRRSDASVLAPSSMEAVDHWLSRQGMIPVSQPTMMDNVEQWLNTDSSEEHKDHDGVTSEVMWVTRGGILCGMLLVYYTIARALGQDHEKNGSGHDTDTSPSVGSDPTADTQRRKLTLAIYKTLFEAKRQDQLAALKTLVEMRDVNQRYKIIDMMLQGLFKVLEESENRSDYGRNRPRRSRPSRGEIARRLLACCRKHGLLWRRVAALSQDSSWIL</sequence>
<dbReference type="PANTHER" id="PTHR13856">
    <property type="entry name" value="VHS DOMAIN CONTAINING PROTEIN FAMILY"/>
    <property type="match status" value="1"/>
</dbReference>
<dbReference type="Gene3D" id="1.25.40.90">
    <property type="match status" value="1"/>
</dbReference>
<dbReference type="InterPro" id="IPR008942">
    <property type="entry name" value="ENTH_VHS"/>
</dbReference>
<evidence type="ECO:0000256" key="3">
    <source>
        <dbReference type="ARBA" id="ARBA00022927"/>
    </source>
</evidence>
<dbReference type="GO" id="GO:0030276">
    <property type="term" value="F:clathrin binding"/>
    <property type="evidence" value="ECO:0007669"/>
    <property type="project" value="TreeGrafter"/>
</dbReference>
<organism evidence="7 8">
    <name type="scientific">Eptatretus burgeri</name>
    <name type="common">Inshore hagfish</name>
    <dbReference type="NCBI Taxonomy" id="7764"/>
    <lineage>
        <taxon>Eukaryota</taxon>
        <taxon>Metazoa</taxon>
        <taxon>Chordata</taxon>
        <taxon>Craniata</taxon>
        <taxon>Vertebrata</taxon>
        <taxon>Cyclostomata</taxon>
        <taxon>Myxini</taxon>
        <taxon>Myxiniformes</taxon>
        <taxon>Myxinidae</taxon>
        <taxon>Eptatretinae</taxon>
        <taxon>Eptatretus</taxon>
    </lineage>
</organism>
<dbReference type="InterPro" id="IPR004152">
    <property type="entry name" value="GAT_dom"/>
</dbReference>
<dbReference type="InterPro" id="IPR038425">
    <property type="entry name" value="GAT_sf"/>
</dbReference>
<reference evidence="7" key="2">
    <citation type="submission" date="2025-09" db="UniProtKB">
        <authorList>
            <consortium name="Ensembl"/>
        </authorList>
    </citation>
    <scope>IDENTIFICATION</scope>
</reference>
<dbReference type="Ensembl" id="ENSEBUT00000008995.1">
    <property type="protein sequence ID" value="ENSEBUP00000008490.1"/>
    <property type="gene ID" value="ENSEBUG00000005489.1"/>
</dbReference>
<dbReference type="SMART" id="SM00288">
    <property type="entry name" value="VHS"/>
    <property type="match status" value="1"/>
</dbReference>